<gene>
    <name evidence="4" type="ORF">CHS0354_028992</name>
</gene>
<dbReference type="Pfam" id="PF00098">
    <property type="entry name" value="zf-CCHC"/>
    <property type="match status" value="1"/>
</dbReference>
<keyword evidence="1" id="KW-0863">Zinc-finger</keyword>
<dbReference type="InterPro" id="IPR001878">
    <property type="entry name" value="Znf_CCHC"/>
</dbReference>
<dbReference type="EMBL" id="JAEAOA010001738">
    <property type="protein sequence ID" value="KAK3604632.1"/>
    <property type="molecule type" value="Genomic_DNA"/>
</dbReference>
<evidence type="ECO:0000313" key="4">
    <source>
        <dbReference type="EMBL" id="KAK3604632.1"/>
    </source>
</evidence>
<name>A0AAE0T6B6_9BIVA</name>
<reference evidence="4" key="1">
    <citation type="journal article" date="2021" name="Genome Biol. Evol.">
        <title>A High-Quality Reference Genome for a Parasitic Bivalve with Doubly Uniparental Inheritance (Bivalvia: Unionida).</title>
        <authorList>
            <person name="Smith C.H."/>
        </authorList>
    </citation>
    <scope>NUCLEOTIDE SEQUENCE</scope>
    <source>
        <strain evidence="4">CHS0354</strain>
    </source>
</reference>
<dbReference type="Gene3D" id="4.10.60.10">
    <property type="entry name" value="Zinc finger, CCHC-type"/>
    <property type="match status" value="1"/>
</dbReference>
<keyword evidence="5" id="KW-1185">Reference proteome</keyword>
<comment type="caution">
    <text evidence="4">The sequence shown here is derived from an EMBL/GenBank/DDBJ whole genome shotgun (WGS) entry which is preliminary data.</text>
</comment>
<evidence type="ECO:0000256" key="1">
    <source>
        <dbReference type="PROSITE-ProRule" id="PRU00047"/>
    </source>
</evidence>
<dbReference type="PROSITE" id="PS50158">
    <property type="entry name" value="ZF_CCHC"/>
    <property type="match status" value="1"/>
</dbReference>
<proteinExistence type="predicted"/>
<feature type="region of interest" description="Disordered" evidence="2">
    <location>
        <begin position="217"/>
        <end position="236"/>
    </location>
</feature>
<protein>
    <recommendedName>
        <fullName evidence="3">CCHC-type domain-containing protein</fullName>
    </recommendedName>
</protein>
<dbReference type="SUPFAM" id="SSF57756">
    <property type="entry name" value="Retrovirus zinc finger-like domains"/>
    <property type="match status" value="1"/>
</dbReference>
<keyword evidence="1" id="KW-0479">Metal-binding</keyword>
<dbReference type="GO" id="GO:0003676">
    <property type="term" value="F:nucleic acid binding"/>
    <property type="evidence" value="ECO:0007669"/>
    <property type="project" value="InterPro"/>
</dbReference>
<dbReference type="Proteomes" id="UP001195483">
    <property type="component" value="Unassembled WGS sequence"/>
</dbReference>
<feature type="compositionally biased region" description="Basic and acidic residues" evidence="2">
    <location>
        <begin position="21"/>
        <end position="34"/>
    </location>
</feature>
<dbReference type="InterPro" id="IPR036875">
    <property type="entry name" value="Znf_CCHC_sf"/>
</dbReference>
<feature type="domain" description="CCHC-type" evidence="3">
    <location>
        <begin position="285"/>
        <end position="299"/>
    </location>
</feature>
<keyword evidence="1" id="KW-0862">Zinc</keyword>
<dbReference type="SMART" id="SM00343">
    <property type="entry name" value="ZnF_C2HC"/>
    <property type="match status" value="1"/>
</dbReference>
<feature type="compositionally biased region" description="Low complexity" evidence="2">
    <location>
        <begin position="70"/>
        <end position="97"/>
    </location>
</feature>
<reference evidence="4" key="3">
    <citation type="submission" date="2023-05" db="EMBL/GenBank/DDBJ databases">
        <authorList>
            <person name="Smith C.H."/>
        </authorList>
    </citation>
    <scope>NUCLEOTIDE SEQUENCE</scope>
    <source>
        <strain evidence="4">CHS0354</strain>
        <tissue evidence="4">Mantle</tissue>
    </source>
</reference>
<accession>A0AAE0T6B6</accession>
<feature type="compositionally biased region" description="Polar residues" evidence="2">
    <location>
        <begin position="36"/>
        <end position="51"/>
    </location>
</feature>
<dbReference type="GO" id="GO:0008270">
    <property type="term" value="F:zinc ion binding"/>
    <property type="evidence" value="ECO:0007669"/>
    <property type="project" value="UniProtKB-KW"/>
</dbReference>
<dbReference type="AlphaFoldDB" id="A0AAE0T6B6"/>
<sequence>MLLQEMTTRVEPSRGVTSAGRPRDIVTETRRGDRALTSTWARMSRVRTSNADESDFSSSDGSESEEERYSSGVSGSNLNGGHASTNKTTGTKTNGLKLPAFTGKESWKVWINHYTAVAERKDRKTRREDLLRRFLDGLYDEHACFQLEYVNEPADVDETVYQVVNYCKQENLIRVMNSALTESLRKWLEGPHRKKRGQVKTTNLVYLEKNLKGMNMSIEYPPKPAEVKSEKSNEKTLKDKEEYHKLMQKIEELEFDLRQGLQKMDNNKWFTNQGTGTRNEQSYACFTCGEQGHFARDCPLRMIKTIAQANVTERRNGESKYQESKLSVQETMISLF</sequence>
<evidence type="ECO:0000256" key="2">
    <source>
        <dbReference type="SAM" id="MobiDB-lite"/>
    </source>
</evidence>
<organism evidence="4 5">
    <name type="scientific">Potamilus streckersoni</name>
    <dbReference type="NCBI Taxonomy" id="2493646"/>
    <lineage>
        <taxon>Eukaryota</taxon>
        <taxon>Metazoa</taxon>
        <taxon>Spiralia</taxon>
        <taxon>Lophotrochozoa</taxon>
        <taxon>Mollusca</taxon>
        <taxon>Bivalvia</taxon>
        <taxon>Autobranchia</taxon>
        <taxon>Heteroconchia</taxon>
        <taxon>Palaeoheterodonta</taxon>
        <taxon>Unionida</taxon>
        <taxon>Unionoidea</taxon>
        <taxon>Unionidae</taxon>
        <taxon>Ambleminae</taxon>
        <taxon>Lampsilini</taxon>
        <taxon>Potamilus</taxon>
    </lineage>
</organism>
<reference evidence="4" key="2">
    <citation type="journal article" date="2021" name="Genome Biol. Evol.">
        <title>Developing a high-quality reference genome for a parasitic bivalve with doubly uniparental inheritance (Bivalvia: Unionida).</title>
        <authorList>
            <person name="Smith C.H."/>
        </authorList>
    </citation>
    <scope>NUCLEOTIDE SEQUENCE</scope>
    <source>
        <strain evidence="4">CHS0354</strain>
        <tissue evidence="4">Mantle</tissue>
    </source>
</reference>
<feature type="region of interest" description="Disordered" evidence="2">
    <location>
        <begin position="1"/>
        <end position="97"/>
    </location>
</feature>
<evidence type="ECO:0000313" key="5">
    <source>
        <dbReference type="Proteomes" id="UP001195483"/>
    </source>
</evidence>
<feature type="compositionally biased region" description="Basic and acidic residues" evidence="2">
    <location>
        <begin position="225"/>
        <end position="236"/>
    </location>
</feature>
<evidence type="ECO:0000259" key="3">
    <source>
        <dbReference type="PROSITE" id="PS50158"/>
    </source>
</evidence>